<evidence type="ECO:0000313" key="2">
    <source>
        <dbReference type="Proteomes" id="UP000004277"/>
    </source>
</evidence>
<comment type="caution">
    <text evidence="1">The sequence shown here is derived from an EMBL/GenBank/DDBJ whole genome shotgun (WGS) entry which is preliminary data.</text>
</comment>
<sequence length="411" mass="45993">MLAWGVLGLTLFACNLWLAHQAAQRGYVTYVFTQTILWSVLPYLLACLMIDRTIHVPSIEGNSLIGLSTAVPFAALLGVVLMFHLPYSRGALLLSYGVTLLWLWLGYRRFISRYVPVFGALDAQAVGTLQAMLDMPGAARPAPATLRVVRSETEARQCDGIMLDRSAPLNDEQARLLVQLKISHVRIYSVERVGELLTGRVGLAHIDTEFHDEHVSRLLFDAFKRLTDIAGALALLPFALPASLLVTLAIRAESSGPVLFRQARMGRFGRPFTLLKFRSMTHQHGTEHQFAVRNDPRVTRVGRVIRKYRLDELPQLWNVLAGEMSLIGPRPEIVEIAQRYAQSIPYYPYRHLVRPGLSGWAQVQQGYTATDAESVTKLGYDLYYVKHRSLALDLLIAAKTLRTLLTGYGAR</sequence>
<gene>
    <name evidence="1" type="ORF">MW7_004730</name>
</gene>
<name>A0ACD3SRX2_9BURK</name>
<dbReference type="EMBL" id="AKCV02000014">
    <property type="protein sequence ID" value="TMS59052.1"/>
    <property type="molecule type" value="Genomic_DNA"/>
</dbReference>
<protein>
    <submittedName>
        <fullName evidence="1">Exopolysaccharide biosynthesis polyprenyl glycosylphosphotransferase</fullName>
    </submittedName>
</protein>
<dbReference type="Proteomes" id="UP000004277">
    <property type="component" value="Unassembled WGS sequence"/>
</dbReference>
<evidence type="ECO:0000313" key="1">
    <source>
        <dbReference type="EMBL" id="TMS59052.1"/>
    </source>
</evidence>
<proteinExistence type="predicted"/>
<accession>A0ACD3SRX2</accession>
<reference evidence="1" key="1">
    <citation type="submission" date="2019-05" db="EMBL/GenBank/DDBJ databases">
        <title>Revised genome assembly of Burkholderiaceae (previously Ralstonia) sp. PBA.</title>
        <authorList>
            <person name="Gan H.M."/>
        </authorList>
    </citation>
    <scope>NUCLEOTIDE SEQUENCE</scope>
    <source>
        <strain evidence="1">PBA</strain>
    </source>
</reference>
<organism evidence="1 2">
    <name type="scientific">Imbroritus primus</name>
    <dbReference type="NCBI Taxonomy" id="3058603"/>
    <lineage>
        <taxon>Bacteria</taxon>
        <taxon>Pseudomonadati</taxon>
        <taxon>Pseudomonadota</taxon>
        <taxon>Betaproteobacteria</taxon>
        <taxon>Burkholderiales</taxon>
        <taxon>Burkholderiaceae</taxon>
        <taxon>Imbroritus</taxon>
    </lineage>
</organism>
<keyword evidence="2" id="KW-1185">Reference proteome</keyword>